<evidence type="ECO:0000313" key="1">
    <source>
        <dbReference type="EMBL" id="KAJ8619689.1"/>
    </source>
</evidence>
<name>A0ACC2KEW5_PERAE</name>
<sequence>MPEWRSPPSKSCIGDRDLPNNCHRFDHEDHPLDRDPMATASTAVDHNIPSSVRIVIVGNRDNEKSNLIFTIAIKMFLENFSRVLPLTRLPSNIFRDHILITIIDTSTSPEHRGKLAAECKMADAIVLTYVCNRLEMPDQLSAYWPPELCRMEVNVSDSGQLQDRFVR</sequence>
<keyword evidence="2" id="KW-1185">Reference proteome</keyword>
<gene>
    <name evidence="1" type="ORF">MRB53_028218</name>
</gene>
<dbReference type="Proteomes" id="UP001234297">
    <property type="component" value="Chromosome 9"/>
</dbReference>
<comment type="caution">
    <text evidence="1">The sequence shown here is derived from an EMBL/GenBank/DDBJ whole genome shotgun (WGS) entry which is preliminary data.</text>
</comment>
<proteinExistence type="predicted"/>
<accession>A0ACC2KEW5</accession>
<reference evidence="1 2" key="1">
    <citation type="journal article" date="2022" name="Hortic Res">
        <title>A haplotype resolved chromosomal level avocado genome allows analysis of novel avocado genes.</title>
        <authorList>
            <person name="Nath O."/>
            <person name="Fletcher S.J."/>
            <person name="Hayward A."/>
            <person name="Shaw L.M."/>
            <person name="Masouleh A.K."/>
            <person name="Furtado A."/>
            <person name="Henry R.J."/>
            <person name="Mitter N."/>
        </authorList>
    </citation>
    <scope>NUCLEOTIDE SEQUENCE [LARGE SCALE GENOMIC DNA]</scope>
    <source>
        <strain evidence="2">cv. Hass</strain>
    </source>
</reference>
<evidence type="ECO:0000313" key="2">
    <source>
        <dbReference type="Proteomes" id="UP001234297"/>
    </source>
</evidence>
<protein>
    <submittedName>
        <fullName evidence="1">Uncharacterized protein</fullName>
    </submittedName>
</protein>
<dbReference type="EMBL" id="CM056817">
    <property type="protein sequence ID" value="KAJ8619689.1"/>
    <property type="molecule type" value="Genomic_DNA"/>
</dbReference>
<organism evidence="1 2">
    <name type="scientific">Persea americana</name>
    <name type="common">Avocado</name>
    <dbReference type="NCBI Taxonomy" id="3435"/>
    <lineage>
        <taxon>Eukaryota</taxon>
        <taxon>Viridiplantae</taxon>
        <taxon>Streptophyta</taxon>
        <taxon>Embryophyta</taxon>
        <taxon>Tracheophyta</taxon>
        <taxon>Spermatophyta</taxon>
        <taxon>Magnoliopsida</taxon>
        <taxon>Magnoliidae</taxon>
        <taxon>Laurales</taxon>
        <taxon>Lauraceae</taxon>
        <taxon>Persea</taxon>
    </lineage>
</organism>